<name>A0A3M5PJK5_PSEVI</name>
<accession>A0A3M5PJK5</accession>
<dbReference type="Proteomes" id="UP000273854">
    <property type="component" value="Unassembled WGS sequence"/>
</dbReference>
<reference evidence="1 2" key="1">
    <citation type="submission" date="2018-08" db="EMBL/GenBank/DDBJ databases">
        <title>Recombination of ecologically and evolutionarily significant loci maintains genetic cohesion in the Pseudomonas syringae species complex.</title>
        <authorList>
            <person name="Dillon M."/>
            <person name="Thakur S."/>
            <person name="Almeida R.N.D."/>
            <person name="Weir B.S."/>
            <person name="Guttman D.S."/>
        </authorList>
    </citation>
    <scope>NUCLEOTIDE SEQUENCE [LARGE SCALE GENOMIC DNA]</scope>
    <source>
        <strain evidence="1 2">ICMP 19473</strain>
    </source>
</reference>
<dbReference type="AlphaFoldDB" id="A0A3M5PJK5"/>
<sequence>MNIPARFEFHYVQNGVKHSVTLLTATLFKQPAPSVTHRAQLLPPPRKPGNR</sequence>
<protein>
    <submittedName>
        <fullName evidence="1">Uncharacterized protein</fullName>
    </submittedName>
</protein>
<dbReference type="EMBL" id="RBTP01000012">
    <property type="protein sequence ID" value="RMT84216.1"/>
    <property type="molecule type" value="Genomic_DNA"/>
</dbReference>
<comment type="caution">
    <text evidence="1">The sequence shown here is derived from an EMBL/GenBank/DDBJ whole genome shotgun (WGS) entry which is preliminary data.</text>
</comment>
<dbReference type="RefSeq" id="WP_181112621.1">
    <property type="nucleotide sequence ID" value="NZ_JAAMQQ010000001.1"/>
</dbReference>
<evidence type="ECO:0000313" key="1">
    <source>
        <dbReference type="EMBL" id="RMT84216.1"/>
    </source>
</evidence>
<organism evidence="1 2">
    <name type="scientific">Pseudomonas viridiflava</name>
    <name type="common">Phytomonas viridiflava</name>
    <dbReference type="NCBI Taxonomy" id="33069"/>
    <lineage>
        <taxon>Bacteria</taxon>
        <taxon>Pseudomonadati</taxon>
        <taxon>Pseudomonadota</taxon>
        <taxon>Gammaproteobacteria</taxon>
        <taxon>Pseudomonadales</taxon>
        <taxon>Pseudomonadaceae</taxon>
        <taxon>Pseudomonas</taxon>
    </lineage>
</organism>
<gene>
    <name evidence="1" type="ORF">ALP40_02592</name>
</gene>
<evidence type="ECO:0000313" key="2">
    <source>
        <dbReference type="Proteomes" id="UP000273854"/>
    </source>
</evidence>
<proteinExistence type="predicted"/>